<accession>A0A0F9CM45</accession>
<evidence type="ECO:0000313" key="1">
    <source>
        <dbReference type="EMBL" id="KKK97731.1"/>
    </source>
</evidence>
<dbReference type="EMBL" id="LAZR01045921">
    <property type="protein sequence ID" value="KKK97731.1"/>
    <property type="molecule type" value="Genomic_DNA"/>
</dbReference>
<feature type="non-terminal residue" evidence="1">
    <location>
        <position position="29"/>
    </location>
</feature>
<proteinExistence type="predicted"/>
<protein>
    <submittedName>
        <fullName evidence="1">Uncharacterized protein</fullName>
    </submittedName>
</protein>
<dbReference type="AlphaFoldDB" id="A0A0F9CM45"/>
<sequence>MNEWLAFWKRGRGKFGKGQDDTEIGQAQP</sequence>
<comment type="caution">
    <text evidence="1">The sequence shown here is derived from an EMBL/GenBank/DDBJ whole genome shotgun (WGS) entry which is preliminary data.</text>
</comment>
<reference evidence="1" key="1">
    <citation type="journal article" date="2015" name="Nature">
        <title>Complex archaea that bridge the gap between prokaryotes and eukaryotes.</title>
        <authorList>
            <person name="Spang A."/>
            <person name="Saw J.H."/>
            <person name="Jorgensen S.L."/>
            <person name="Zaremba-Niedzwiedzka K."/>
            <person name="Martijn J."/>
            <person name="Lind A.E."/>
            <person name="van Eijk R."/>
            <person name="Schleper C."/>
            <person name="Guy L."/>
            <person name="Ettema T.J."/>
        </authorList>
    </citation>
    <scope>NUCLEOTIDE SEQUENCE</scope>
</reference>
<name>A0A0F9CM45_9ZZZZ</name>
<organism evidence="1">
    <name type="scientific">marine sediment metagenome</name>
    <dbReference type="NCBI Taxonomy" id="412755"/>
    <lineage>
        <taxon>unclassified sequences</taxon>
        <taxon>metagenomes</taxon>
        <taxon>ecological metagenomes</taxon>
    </lineage>
</organism>
<gene>
    <name evidence="1" type="ORF">LCGC14_2649810</name>
</gene>